<dbReference type="RefSeq" id="WP_336542598.1">
    <property type="nucleotide sequence ID" value="NZ_JBBAYL010000029.1"/>
</dbReference>
<dbReference type="EMBL" id="JBBAYM010000030">
    <property type="protein sequence ID" value="MEI5614643.1"/>
    <property type="molecule type" value="Genomic_DNA"/>
</dbReference>
<gene>
    <name evidence="1" type="ORF">WB403_36490</name>
</gene>
<keyword evidence="2" id="KW-1185">Reference proteome</keyword>
<dbReference type="Proteomes" id="UP001365781">
    <property type="component" value="Unassembled WGS sequence"/>
</dbReference>
<organism evidence="1 2">
    <name type="scientific">Streptomyces brasiliscabiei</name>
    <dbReference type="NCBI Taxonomy" id="2736302"/>
    <lineage>
        <taxon>Bacteria</taxon>
        <taxon>Bacillati</taxon>
        <taxon>Actinomycetota</taxon>
        <taxon>Actinomycetes</taxon>
        <taxon>Kitasatosporales</taxon>
        <taxon>Streptomycetaceae</taxon>
        <taxon>Streptomyces</taxon>
    </lineage>
</organism>
<proteinExistence type="predicted"/>
<accession>A0ABU8GN63</accession>
<evidence type="ECO:0000313" key="1">
    <source>
        <dbReference type="EMBL" id="MEI5614643.1"/>
    </source>
</evidence>
<protein>
    <recommendedName>
        <fullName evidence="3">Helix-turn-helix domain-containing protein</fullName>
    </recommendedName>
</protein>
<reference evidence="1 2" key="1">
    <citation type="submission" date="2024-03" db="EMBL/GenBank/DDBJ databases">
        <title>First Report of Pectobacterium brasiliscabiei causing potato scab in china.</title>
        <authorList>
            <person name="Handique U."/>
        </authorList>
    </citation>
    <scope>NUCLEOTIDE SEQUENCE [LARGE SCALE GENOMIC DNA]</scope>
    <source>
        <strain evidence="1 2">ZRIMU1503</strain>
    </source>
</reference>
<sequence>MARVETRLLAGEIECPDCGGVLAPWGWARCRVLRDAAMVVRLRPRRARCAGCGGSHVLLPVLVLVRRVDLADVIGAALVAKASGAGARSIAARLGRPVDTVRGWLRRFEYRAEDVRVYFTVLLVETGVDPVPPASAATPFAAAVSAVVGAWQAALSRWPDVGKVSPWQMAAAASRGQLLSPSWP</sequence>
<dbReference type="Pfam" id="PF13384">
    <property type="entry name" value="HTH_23"/>
    <property type="match status" value="1"/>
</dbReference>
<evidence type="ECO:0008006" key="3">
    <source>
        <dbReference type="Google" id="ProtNLM"/>
    </source>
</evidence>
<comment type="caution">
    <text evidence="1">The sequence shown here is derived from an EMBL/GenBank/DDBJ whole genome shotgun (WGS) entry which is preliminary data.</text>
</comment>
<evidence type="ECO:0000313" key="2">
    <source>
        <dbReference type="Proteomes" id="UP001365781"/>
    </source>
</evidence>
<name>A0ABU8GN63_9ACTN</name>